<dbReference type="AlphaFoldDB" id="A0A2C5YRX6"/>
<keyword evidence="3 6" id="KW-0732">Signal</keyword>
<comment type="subcellular location">
    <subcellularLocation>
        <location evidence="1">Secreted</location>
    </subcellularLocation>
</comment>
<dbReference type="PROSITE" id="PS51895">
    <property type="entry name" value="AA1"/>
    <property type="match status" value="1"/>
</dbReference>
<comment type="caution">
    <text evidence="5">Lacks conserved residue(s) required for the propagation of feature annotation.</text>
</comment>
<evidence type="ECO:0000256" key="5">
    <source>
        <dbReference type="PROSITE-ProRule" id="PRU01243"/>
    </source>
</evidence>
<evidence type="ECO:0000256" key="6">
    <source>
        <dbReference type="SAM" id="SignalP"/>
    </source>
</evidence>
<feature type="chain" id="PRO_5012203160" description="AA1-like domain-containing protein" evidence="6">
    <location>
        <begin position="20"/>
        <end position="159"/>
    </location>
</feature>
<evidence type="ECO:0000256" key="4">
    <source>
        <dbReference type="ARBA" id="ARBA00023157"/>
    </source>
</evidence>
<proteinExistence type="predicted"/>
<evidence type="ECO:0000313" key="9">
    <source>
        <dbReference type="Proteomes" id="UP000226431"/>
    </source>
</evidence>
<evidence type="ECO:0000259" key="7">
    <source>
        <dbReference type="PROSITE" id="PS51895"/>
    </source>
</evidence>
<evidence type="ECO:0000313" key="8">
    <source>
        <dbReference type="EMBL" id="PHH70486.1"/>
    </source>
</evidence>
<dbReference type="OrthoDB" id="3928926at2759"/>
<gene>
    <name evidence="8" type="ORF">CDD80_5985</name>
</gene>
<evidence type="ECO:0000256" key="2">
    <source>
        <dbReference type="ARBA" id="ARBA00022525"/>
    </source>
</evidence>
<accession>A0A2C5YRX6</accession>
<feature type="signal peptide" evidence="6">
    <location>
        <begin position="1"/>
        <end position="19"/>
    </location>
</feature>
<dbReference type="EMBL" id="NJES01000620">
    <property type="protein sequence ID" value="PHH70486.1"/>
    <property type="molecule type" value="Genomic_DNA"/>
</dbReference>
<dbReference type="Proteomes" id="UP000226431">
    <property type="component" value="Unassembled WGS sequence"/>
</dbReference>
<dbReference type="GO" id="GO:0005576">
    <property type="term" value="C:extracellular region"/>
    <property type="evidence" value="ECO:0007669"/>
    <property type="project" value="UniProtKB-SubCell"/>
</dbReference>
<feature type="domain" description="AA1-like" evidence="7">
    <location>
        <begin position="23"/>
        <end position="147"/>
    </location>
</feature>
<dbReference type="Gene3D" id="2.40.350.20">
    <property type="match status" value="1"/>
</dbReference>
<keyword evidence="4" id="KW-1015">Disulfide bond</keyword>
<keyword evidence="2" id="KW-0964">Secreted</keyword>
<comment type="caution">
    <text evidence="8">The sequence shown here is derived from an EMBL/GenBank/DDBJ whole genome shotgun (WGS) entry which is preliminary data.</text>
</comment>
<evidence type="ECO:0000256" key="1">
    <source>
        <dbReference type="ARBA" id="ARBA00004613"/>
    </source>
</evidence>
<reference evidence="8 9" key="1">
    <citation type="submission" date="2017-06" db="EMBL/GenBank/DDBJ databases">
        <title>Ant-infecting Ophiocordyceps genomes reveal a high diversity of potential behavioral manipulation genes and a possible major role for enterotoxins.</title>
        <authorList>
            <person name="De Bekker C."/>
            <person name="Evans H.C."/>
            <person name="Brachmann A."/>
            <person name="Hughes D.P."/>
        </authorList>
    </citation>
    <scope>NUCLEOTIDE SEQUENCE [LARGE SCALE GENOMIC DNA]</scope>
    <source>
        <strain evidence="8 9">Map16</strain>
    </source>
</reference>
<evidence type="ECO:0000256" key="3">
    <source>
        <dbReference type="ARBA" id="ARBA00022729"/>
    </source>
</evidence>
<protein>
    <recommendedName>
        <fullName evidence="7">AA1-like domain-containing protein</fullName>
    </recommendedName>
</protein>
<name>A0A2C5YRX6_9HYPO</name>
<organism evidence="8 9">
    <name type="scientific">Ophiocordyceps camponoti-rufipedis</name>
    <dbReference type="NCBI Taxonomy" id="2004952"/>
    <lineage>
        <taxon>Eukaryota</taxon>
        <taxon>Fungi</taxon>
        <taxon>Dikarya</taxon>
        <taxon>Ascomycota</taxon>
        <taxon>Pezizomycotina</taxon>
        <taxon>Sordariomycetes</taxon>
        <taxon>Hypocreomycetidae</taxon>
        <taxon>Hypocreales</taxon>
        <taxon>Ophiocordycipitaceae</taxon>
        <taxon>Ophiocordyceps</taxon>
    </lineage>
</organism>
<sequence length="159" mass="17138">MRAPIIAGSLFAALAAATAIAVPQAEKIMIHHFAARAEVGPHIIKVKAVAFEISGRDVDGEMCTADNPVFPKPKEITPCGSPRFRFTLHRGINRNEFGIHLYYEPTPGIEYHGFGSVPTACRQAKVEGPEHLVCIQAGGARSLALDGSTPPPDEFYTDE</sequence>
<dbReference type="InterPro" id="IPR032382">
    <property type="entry name" value="AltA1"/>
</dbReference>
<dbReference type="Pfam" id="PF16541">
    <property type="entry name" value="AltA1"/>
    <property type="match status" value="1"/>
</dbReference>
<keyword evidence="9" id="KW-1185">Reference proteome</keyword>